<feature type="transmembrane region" description="Helical" evidence="2">
    <location>
        <begin position="159"/>
        <end position="182"/>
    </location>
</feature>
<dbReference type="EMBL" id="JACRUO010000001">
    <property type="protein sequence ID" value="MBD3689515.1"/>
    <property type="molecule type" value="Genomic_DNA"/>
</dbReference>
<keyword evidence="4" id="KW-1185">Reference proteome</keyword>
<evidence type="ECO:0000256" key="1">
    <source>
        <dbReference type="SAM" id="MobiDB-lite"/>
    </source>
</evidence>
<reference evidence="3 4" key="1">
    <citation type="submission" date="2020-08" db="EMBL/GenBank/DDBJ databases">
        <title>Winkia gen. nov., sp. nov., isolated from faeces of the Anser albifrons in China.</title>
        <authorList>
            <person name="Liu Q."/>
        </authorList>
    </citation>
    <scope>NUCLEOTIDE SEQUENCE [LARGE SCALE GENOMIC DNA]</scope>
    <source>
        <strain evidence="3 4">C62</strain>
    </source>
</reference>
<feature type="compositionally biased region" description="Pro residues" evidence="1">
    <location>
        <begin position="1"/>
        <end position="10"/>
    </location>
</feature>
<feature type="transmembrane region" description="Helical" evidence="2">
    <location>
        <begin position="413"/>
        <end position="436"/>
    </location>
</feature>
<feature type="transmembrane region" description="Helical" evidence="2">
    <location>
        <begin position="456"/>
        <end position="476"/>
    </location>
</feature>
<keyword evidence="2" id="KW-1133">Transmembrane helix</keyword>
<protein>
    <submittedName>
        <fullName evidence="3">Uncharacterized protein</fullName>
    </submittedName>
</protein>
<dbReference type="AlphaFoldDB" id="A0A8I0GC97"/>
<feature type="transmembrane region" description="Helical" evidence="2">
    <location>
        <begin position="225"/>
        <end position="246"/>
    </location>
</feature>
<comment type="caution">
    <text evidence="3">The sequence shown here is derived from an EMBL/GenBank/DDBJ whole genome shotgun (WGS) entry which is preliminary data.</text>
</comment>
<feature type="compositionally biased region" description="Pro residues" evidence="1">
    <location>
        <begin position="561"/>
        <end position="571"/>
    </location>
</feature>
<keyword evidence="2" id="KW-0472">Membrane</keyword>
<dbReference type="RefSeq" id="WP_191071556.1">
    <property type="nucleotide sequence ID" value="NZ_JACRUO010000001.1"/>
</dbReference>
<feature type="compositionally biased region" description="Low complexity" evidence="1">
    <location>
        <begin position="63"/>
        <end position="74"/>
    </location>
</feature>
<dbReference type="Proteomes" id="UP000627538">
    <property type="component" value="Unassembled WGS sequence"/>
</dbReference>
<feature type="compositionally biased region" description="Pro residues" evidence="1">
    <location>
        <begin position="540"/>
        <end position="551"/>
    </location>
</feature>
<feature type="region of interest" description="Disordered" evidence="1">
    <location>
        <begin position="1"/>
        <end position="90"/>
    </location>
</feature>
<feature type="region of interest" description="Disordered" evidence="1">
    <location>
        <begin position="515"/>
        <end position="603"/>
    </location>
</feature>
<feature type="transmembrane region" description="Helical" evidence="2">
    <location>
        <begin position="258"/>
        <end position="278"/>
    </location>
</feature>
<feature type="compositionally biased region" description="Low complexity" evidence="1">
    <location>
        <begin position="515"/>
        <end position="539"/>
    </location>
</feature>
<gene>
    <name evidence="3" type="ORF">H8R10_04640</name>
</gene>
<organism evidence="3 4">
    <name type="scientific">Nanchangia anserum</name>
    <dbReference type="NCBI Taxonomy" id="2692125"/>
    <lineage>
        <taxon>Bacteria</taxon>
        <taxon>Bacillati</taxon>
        <taxon>Actinomycetota</taxon>
        <taxon>Actinomycetes</taxon>
        <taxon>Actinomycetales</taxon>
        <taxon>Actinomycetaceae</taxon>
        <taxon>Nanchangia</taxon>
    </lineage>
</organism>
<keyword evidence="2" id="KW-0812">Transmembrane</keyword>
<feature type="transmembrane region" description="Helical" evidence="2">
    <location>
        <begin position="334"/>
        <end position="359"/>
    </location>
</feature>
<sequence>MSQPYPPASPQPGNDGGQPVVPEAGAIGNGRHAAPQPAPGHQMPQAPQVNPYAPAQPYPGQPVAPQQMPAQAYPPQQPPAAPGSAQPNPYAQHMHNAAAALKTAPETQRAKAWIVQNKAAIVLGAILGVVPVVLALIVGGVLAGIIASNSDVSSLRMGTGMMTLVSALSILGGSIVSEFGLFGFGAGGGLNIPPVVLTPILLAVLTIVAGVAARRAKLTGFGPATLAACVAWVCASIVWALAVGILGSTGGGFIDQSVSVGIGHTMMTLIVMVALPVLMGTWTWTSTQTVPWRDSLLAAIRVASVIVAISTVLAIIGMLITLPSLLHASTGETAIFVIVAMGVPMVFGVLGTVFGGASATTLGDVDPGIIGHGLGGIQLLPWYICLILLVISVVGGGALLAARRPVAPTSHMAITAAVFAVMGVLGKMFFAVSSHMTASADMFNGYTEDSSMTQNLFHVSPSAVSVFLLAILGLAIEGCARLLGPQLRSLLPSLSAMGFGPSPLQATLPRPLPAQQVPVQPYSPQVLPYPSQPQAYPGVPQQPMPGVPNPAYPQQQVPPAQFAPPAPPAPPAAAGQPPATGAAQPPANPEPATPQPGEETPQQ</sequence>
<name>A0A8I0GC97_9ACTO</name>
<evidence type="ECO:0000313" key="4">
    <source>
        <dbReference type="Proteomes" id="UP000627538"/>
    </source>
</evidence>
<evidence type="ECO:0000313" key="3">
    <source>
        <dbReference type="EMBL" id="MBD3689515.1"/>
    </source>
</evidence>
<feature type="compositionally biased region" description="Low complexity" evidence="1">
    <location>
        <begin position="572"/>
        <end position="585"/>
    </location>
</feature>
<feature type="transmembrane region" description="Helical" evidence="2">
    <location>
        <begin position="194"/>
        <end position="213"/>
    </location>
</feature>
<feature type="transmembrane region" description="Helical" evidence="2">
    <location>
        <begin position="119"/>
        <end position="147"/>
    </location>
</feature>
<accession>A0A8I0GC97</accession>
<feature type="transmembrane region" description="Helical" evidence="2">
    <location>
        <begin position="298"/>
        <end position="322"/>
    </location>
</feature>
<feature type="transmembrane region" description="Helical" evidence="2">
    <location>
        <begin position="379"/>
        <end position="401"/>
    </location>
</feature>
<proteinExistence type="predicted"/>
<evidence type="ECO:0000256" key="2">
    <source>
        <dbReference type="SAM" id="Phobius"/>
    </source>
</evidence>